<feature type="domain" description="USP" evidence="1">
    <location>
        <begin position="1"/>
        <end position="140"/>
    </location>
</feature>
<sequence>MRSKDAAAIRRFALHKHWKLDTVAAAPLCPEIFDSACEAFLLHFVHGPEETTHNINNTRELLVPSQQGTGWYSVVSFISHLGCSATSGHYVSAGVQRGAVPDDATDSWVIYDDNNVTNVTGESVLSHYQKKTYIFFYKRRD</sequence>
<dbReference type="InterPro" id="IPR028889">
    <property type="entry name" value="USP"/>
</dbReference>
<name>A0A9N7YXH7_PLEPL</name>
<accession>A0A9N7YXH7</accession>
<gene>
    <name evidence="2" type="ORF">PLEPLA_LOCUS35783</name>
</gene>
<evidence type="ECO:0000313" key="2">
    <source>
        <dbReference type="EMBL" id="CAB1448120.1"/>
    </source>
</evidence>
<evidence type="ECO:0000259" key="1">
    <source>
        <dbReference type="PROSITE" id="PS50235"/>
    </source>
</evidence>
<dbReference type="GO" id="GO:0004843">
    <property type="term" value="F:cysteine-type deubiquitinase activity"/>
    <property type="evidence" value="ECO:0007669"/>
    <property type="project" value="InterPro"/>
</dbReference>
<dbReference type="GO" id="GO:0016579">
    <property type="term" value="P:protein deubiquitination"/>
    <property type="evidence" value="ECO:0007669"/>
    <property type="project" value="InterPro"/>
</dbReference>
<dbReference type="Gene3D" id="3.90.70.10">
    <property type="entry name" value="Cysteine proteinases"/>
    <property type="match status" value="1"/>
</dbReference>
<reference evidence="2" key="1">
    <citation type="submission" date="2020-03" db="EMBL/GenBank/DDBJ databases">
        <authorList>
            <person name="Weist P."/>
        </authorList>
    </citation>
    <scope>NUCLEOTIDE SEQUENCE</scope>
</reference>
<organism evidence="2 3">
    <name type="scientific">Pleuronectes platessa</name>
    <name type="common">European plaice</name>
    <dbReference type="NCBI Taxonomy" id="8262"/>
    <lineage>
        <taxon>Eukaryota</taxon>
        <taxon>Metazoa</taxon>
        <taxon>Chordata</taxon>
        <taxon>Craniata</taxon>
        <taxon>Vertebrata</taxon>
        <taxon>Euteleostomi</taxon>
        <taxon>Actinopterygii</taxon>
        <taxon>Neopterygii</taxon>
        <taxon>Teleostei</taxon>
        <taxon>Neoteleostei</taxon>
        <taxon>Acanthomorphata</taxon>
        <taxon>Carangaria</taxon>
        <taxon>Pleuronectiformes</taxon>
        <taxon>Pleuronectoidei</taxon>
        <taxon>Pleuronectidae</taxon>
        <taxon>Pleuronectes</taxon>
    </lineage>
</organism>
<dbReference type="InterPro" id="IPR038765">
    <property type="entry name" value="Papain-like_cys_pep_sf"/>
</dbReference>
<proteinExistence type="predicted"/>
<dbReference type="Proteomes" id="UP001153269">
    <property type="component" value="Unassembled WGS sequence"/>
</dbReference>
<evidence type="ECO:0000313" key="3">
    <source>
        <dbReference type="Proteomes" id="UP001153269"/>
    </source>
</evidence>
<dbReference type="InterPro" id="IPR001394">
    <property type="entry name" value="Peptidase_C19_UCH"/>
</dbReference>
<dbReference type="SUPFAM" id="SSF54001">
    <property type="entry name" value="Cysteine proteinases"/>
    <property type="match status" value="1"/>
</dbReference>
<keyword evidence="3" id="KW-1185">Reference proteome</keyword>
<dbReference type="AlphaFoldDB" id="A0A9N7YXH7"/>
<comment type="caution">
    <text evidence="2">The sequence shown here is derived from an EMBL/GenBank/DDBJ whole genome shotgun (WGS) entry which is preliminary data.</text>
</comment>
<protein>
    <recommendedName>
        <fullName evidence="1">USP domain-containing protein</fullName>
    </recommendedName>
</protein>
<dbReference type="PROSITE" id="PS50235">
    <property type="entry name" value="USP_3"/>
    <property type="match status" value="1"/>
</dbReference>
<dbReference type="CDD" id="cd02257">
    <property type="entry name" value="Peptidase_C19"/>
    <property type="match status" value="1"/>
</dbReference>
<dbReference type="Pfam" id="PF00443">
    <property type="entry name" value="UCH"/>
    <property type="match status" value="1"/>
</dbReference>
<dbReference type="EMBL" id="CADEAL010003965">
    <property type="protein sequence ID" value="CAB1448120.1"/>
    <property type="molecule type" value="Genomic_DNA"/>
</dbReference>